<sequence>MATRRAMAEMLKAGVQIGEPFFLPGRAYANLGQSYTVVSANGGQPAFAEGTAVTSGVQCSVQLNNTAIVAVTTSGFEQADQLTLLWGIPGTKYSMKLPLEWNEGTSSHMVNPAYGMLHLRTTVSVKVSLHATVAAPRSTTVAFVAKYPKEVVQ</sequence>
<comment type="caution">
    <text evidence="1">The sequence shown here is derived from an EMBL/GenBank/DDBJ whole genome shotgun (WGS) entry which is preliminary data.</text>
</comment>
<protein>
    <submittedName>
        <fullName evidence="1">Uncharacterized protein</fullName>
    </submittedName>
</protein>
<accession>A0A2V0RIG4</accession>
<proteinExistence type="predicted"/>
<dbReference type="EMBL" id="BDQA01000504">
    <property type="protein sequence ID" value="GBH21985.1"/>
    <property type="molecule type" value="Genomic_RNA"/>
</dbReference>
<organism evidence="1">
    <name type="scientific">viral metagenome</name>
    <dbReference type="NCBI Taxonomy" id="1070528"/>
    <lineage>
        <taxon>unclassified sequences</taxon>
        <taxon>metagenomes</taxon>
        <taxon>organismal metagenomes</taxon>
    </lineage>
</organism>
<reference evidence="1" key="1">
    <citation type="submission" date="2017-04" db="EMBL/GenBank/DDBJ databases">
        <title>Unveiling RNA virosphere associated with marine microorganisms.</title>
        <authorList>
            <person name="Urayama S."/>
            <person name="Takaki Y."/>
            <person name="Nishi S."/>
            <person name="Yoshida Y."/>
            <person name="Deguchi S."/>
            <person name="Takai K."/>
            <person name="Nunoura T."/>
        </authorList>
    </citation>
    <scope>NUCLEOTIDE SEQUENCE</scope>
</reference>
<dbReference type="AlphaFoldDB" id="A0A2V0RIG4"/>
<name>A0A2V0RIG4_9ZZZZ</name>
<evidence type="ECO:0000313" key="1">
    <source>
        <dbReference type="EMBL" id="GBH21985.1"/>
    </source>
</evidence>